<reference evidence="1" key="1">
    <citation type="journal article" date="2014" name="Front. Microbiol.">
        <title>High frequency of phylogenetically diverse reductive dehalogenase-homologous genes in deep subseafloor sedimentary metagenomes.</title>
        <authorList>
            <person name="Kawai M."/>
            <person name="Futagami T."/>
            <person name="Toyoda A."/>
            <person name="Takaki Y."/>
            <person name="Nishi S."/>
            <person name="Hori S."/>
            <person name="Arai W."/>
            <person name="Tsubouchi T."/>
            <person name="Morono Y."/>
            <person name="Uchiyama I."/>
            <person name="Ito T."/>
            <person name="Fujiyama A."/>
            <person name="Inagaki F."/>
            <person name="Takami H."/>
        </authorList>
    </citation>
    <scope>NUCLEOTIDE SEQUENCE</scope>
    <source>
        <strain evidence="1">Expedition CK06-06</strain>
    </source>
</reference>
<comment type="caution">
    <text evidence="1">The sequence shown here is derived from an EMBL/GenBank/DDBJ whole genome shotgun (WGS) entry which is preliminary data.</text>
</comment>
<accession>X0V3V6</accession>
<dbReference type="AlphaFoldDB" id="X0V3V6"/>
<organism evidence="1">
    <name type="scientific">marine sediment metagenome</name>
    <dbReference type="NCBI Taxonomy" id="412755"/>
    <lineage>
        <taxon>unclassified sequences</taxon>
        <taxon>metagenomes</taxon>
        <taxon>ecological metagenomes</taxon>
    </lineage>
</organism>
<feature type="non-terminal residue" evidence="1">
    <location>
        <position position="108"/>
    </location>
</feature>
<sequence>MPEIDFQVNEFRIYKVNVDGVSFGFIDTGAGGYSPPRGEEFQYDGNTVVLKDGREFPDVTQLRSAIQGGWCVLLNDKVTRYRPKSAGIQVRATEQRGRERPIKMSVET</sequence>
<gene>
    <name evidence="1" type="ORF">S01H1_33713</name>
</gene>
<name>X0V3V6_9ZZZZ</name>
<proteinExistence type="predicted"/>
<protein>
    <submittedName>
        <fullName evidence="1">Uncharacterized protein</fullName>
    </submittedName>
</protein>
<dbReference type="EMBL" id="BARS01020942">
    <property type="protein sequence ID" value="GAG12790.1"/>
    <property type="molecule type" value="Genomic_DNA"/>
</dbReference>
<evidence type="ECO:0000313" key="1">
    <source>
        <dbReference type="EMBL" id="GAG12790.1"/>
    </source>
</evidence>